<organism evidence="1 2">
    <name type="scientific">Streptosporangium longisporum</name>
    <dbReference type="NCBI Taxonomy" id="46187"/>
    <lineage>
        <taxon>Bacteria</taxon>
        <taxon>Bacillati</taxon>
        <taxon>Actinomycetota</taxon>
        <taxon>Actinomycetes</taxon>
        <taxon>Streptosporangiales</taxon>
        <taxon>Streptosporangiaceae</taxon>
        <taxon>Streptosporangium</taxon>
    </lineage>
</organism>
<protein>
    <submittedName>
        <fullName evidence="1">Uncharacterized protein</fullName>
    </submittedName>
</protein>
<comment type="caution">
    <text evidence="1">The sequence shown here is derived from an EMBL/GenBank/DDBJ whole genome shotgun (WGS) entry which is preliminary data.</text>
</comment>
<proteinExistence type="predicted"/>
<evidence type="ECO:0000313" key="1">
    <source>
        <dbReference type="EMBL" id="GAA2992955.1"/>
    </source>
</evidence>
<evidence type="ECO:0000313" key="2">
    <source>
        <dbReference type="Proteomes" id="UP001499930"/>
    </source>
</evidence>
<sequence>MPSRALARARRIAVSVGLELMTAQYGATSTRGAAGARYPGRHFRIPKVSRKQISIDINACSYID</sequence>
<gene>
    <name evidence="1" type="ORF">GCM10017559_11470</name>
</gene>
<dbReference type="Proteomes" id="UP001499930">
    <property type="component" value="Unassembled WGS sequence"/>
</dbReference>
<accession>A0ABN3XSJ6</accession>
<name>A0ABN3XSJ6_9ACTN</name>
<keyword evidence="2" id="KW-1185">Reference proteome</keyword>
<reference evidence="1 2" key="1">
    <citation type="journal article" date="2019" name="Int. J. Syst. Evol. Microbiol.">
        <title>The Global Catalogue of Microorganisms (GCM) 10K type strain sequencing project: providing services to taxonomists for standard genome sequencing and annotation.</title>
        <authorList>
            <consortium name="The Broad Institute Genomics Platform"/>
            <consortium name="The Broad Institute Genome Sequencing Center for Infectious Disease"/>
            <person name="Wu L."/>
            <person name="Ma J."/>
        </authorList>
    </citation>
    <scope>NUCLEOTIDE SEQUENCE [LARGE SCALE GENOMIC DNA]</scope>
    <source>
        <strain evidence="1 2">JCM 3106</strain>
    </source>
</reference>
<dbReference type="EMBL" id="BAAAWD010000006">
    <property type="protein sequence ID" value="GAA2992955.1"/>
    <property type="molecule type" value="Genomic_DNA"/>
</dbReference>